<sequence>MHVIDALSSDFYEVEVAGKAATARDVFPDWNPHDRFGIVVYEPLALLGATHLIQMACMCFYDAKPVRRTERRIYPEIFAIHVGDWWGGHGNFDFWPPRREVCVLEDHRDVLGAINDRGITRLAIPERPRRDITHRRKEEDCALDRLVTSVMYSPTGRIANHDFTIRSNNRRSERDVQRVIRPTQLSDQSVAQMSKSAVPVKEGDPDFSPRQAELNVNVTDDIRQQAEERRAQLKVDGLITESYRFVRPGDVLKCL</sequence>
<dbReference type="AlphaFoldDB" id="A0A158J7C5"/>
<keyword evidence="2" id="KW-1185">Reference proteome</keyword>
<evidence type="ECO:0000313" key="1">
    <source>
        <dbReference type="EMBL" id="SAL64718.1"/>
    </source>
</evidence>
<proteinExistence type="predicted"/>
<reference evidence="2" key="1">
    <citation type="submission" date="2016-01" db="EMBL/GenBank/DDBJ databases">
        <authorList>
            <person name="Peeters C."/>
        </authorList>
    </citation>
    <scope>NUCLEOTIDE SEQUENCE [LARGE SCALE GENOMIC DNA]</scope>
</reference>
<accession>A0A158J7C5</accession>
<gene>
    <name evidence="1" type="ORF">AWB70_06015</name>
</gene>
<protein>
    <submittedName>
        <fullName evidence="1">Uncharacterized protein</fullName>
    </submittedName>
</protein>
<dbReference type="EMBL" id="FCNY02000021">
    <property type="protein sequence ID" value="SAL64718.1"/>
    <property type="molecule type" value="Genomic_DNA"/>
</dbReference>
<evidence type="ECO:0000313" key="2">
    <source>
        <dbReference type="Proteomes" id="UP000054740"/>
    </source>
</evidence>
<name>A0A158J7C5_CABCO</name>
<dbReference type="RefSeq" id="WP_053568968.1">
    <property type="nucleotide sequence ID" value="NZ_FCNY02000021.1"/>
</dbReference>
<dbReference type="Proteomes" id="UP000054740">
    <property type="component" value="Unassembled WGS sequence"/>
</dbReference>
<organism evidence="1 2">
    <name type="scientific">Caballeronia cordobensis</name>
    <name type="common">Burkholderia cordobensis</name>
    <dbReference type="NCBI Taxonomy" id="1353886"/>
    <lineage>
        <taxon>Bacteria</taxon>
        <taxon>Pseudomonadati</taxon>
        <taxon>Pseudomonadota</taxon>
        <taxon>Betaproteobacteria</taxon>
        <taxon>Burkholderiales</taxon>
        <taxon>Burkholderiaceae</taxon>
        <taxon>Caballeronia</taxon>
    </lineage>
</organism>